<evidence type="ECO:0000256" key="6">
    <source>
        <dbReference type="SAM" id="MobiDB-lite"/>
    </source>
</evidence>
<evidence type="ECO:0000256" key="2">
    <source>
        <dbReference type="ARBA" id="ARBA00007511"/>
    </source>
</evidence>
<dbReference type="NCBIfam" id="TIGR03718">
    <property type="entry name" value="R_switched_Alx"/>
    <property type="match status" value="1"/>
</dbReference>
<evidence type="ECO:0000256" key="3">
    <source>
        <dbReference type="ARBA" id="ARBA00022692"/>
    </source>
</evidence>
<dbReference type="Pfam" id="PF03741">
    <property type="entry name" value="TerC"/>
    <property type="match status" value="1"/>
</dbReference>
<dbReference type="InterPro" id="IPR005496">
    <property type="entry name" value="Integral_membrane_TerC"/>
</dbReference>
<keyword evidence="5 7" id="KW-0472">Membrane</keyword>
<evidence type="ECO:0000313" key="9">
    <source>
        <dbReference type="Proteomes" id="UP001501822"/>
    </source>
</evidence>
<reference evidence="8 9" key="1">
    <citation type="journal article" date="2019" name="Int. J. Syst. Evol. Microbiol.">
        <title>The Global Catalogue of Microorganisms (GCM) 10K type strain sequencing project: providing services to taxonomists for standard genome sequencing and annotation.</title>
        <authorList>
            <consortium name="The Broad Institute Genomics Platform"/>
            <consortium name="The Broad Institute Genome Sequencing Center for Infectious Disease"/>
            <person name="Wu L."/>
            <person name="Ma J."/>
        </authorList>
    </citation>
    <scope>NUCLEOTIDE SEQUENCE [LARGE SCALE GENOMIC DNA]</scope>
    <source>
        <strain evidence="8 9">JCM 3146</strain>
    </source>
</reference>
<sequence>MNVTFWAWGLTLLGLLAFILFDLWVVDRGKPRDFSMRQATTWVTFYVLLAIAFGVGLLLFEGADYSTQFFAGYLTEYSLSVDNLFIFYVIMARFAVPRANQHMVLLIGIMIALVMRGMFIAVGAAALARFEWLFYIFGAFLIWTAYGLVRGEPDEDEYEENILVRWICRVVPTTEDYHEHRMTVRIDGKRLITPMLIVMIAIGSTDLLFALDSIPAIFGLTKESYLVFTANAFALMGLRQLYFLLRGLLDRLVYLSKGLAVILAFIGVKLVMEALHTTWFENVPEISTLMSLAVIGATMLVTTVASLVKTPRRSAPGGSGGTAAGDDGQERGPEGDGGPGGTGEIGPVPGPSAPDAAEREPEAESQSPGPAYGTETDAHAGQIDADAGAGHTRR</sequence>
<comment type="similarity">
    <text evidence="2">Belongs to the TerC family.</text>
</comment>
<feature type="transmembrane region" description="Helical" evidence="7">
    <location>
        <begin position="79"/>
        <end position="96"/>
    </location>
</feature>
<accession>A0ABN0WRU4</accession>
<dbReference type="Proteomes" id="UP001501822">
    <property type="component" value="Unassembled WGS sequence"/>
</dbReference>
<keyword evidence="3 7" id="KW-0812">Transmembrane</keyword>
<evidence type="ECO:0000313" key="8">
    <source>
        <dbReference type="EMBL" id="GAA0345196.1"/>
    </source>
</evidence>
<proteinExistence type="inferred from homology"/>
<keyword evidence="9" id="KW-1185">Reference proteome</keyword>
<feature type="transmembrane region" description="Helical" evidence="7">
    <location>
        <begin position="286"/>
        <end position="308"/>
    </location>
</feature>
<feature type="transmembrane region" description="Helical" evidence="7">
    <location>
        <begin position="39"/>
        <end position="59"/>
    </location>
</feature>
<evidence type="ECO:0000256" key="4">
    <source>
        <dbReference type="ARBA" id="ARBA00022989"/>
    </source>
</evidence>
<comment type="caution">
    <text evidence="8">The sequence shown here is derived from an EMBL/GenBank/DDBJ whole genome shotgun (WGS) entry which is preliminary data.</text>
</comment>
<feature type="transmembrane region" description="Helical" evidence="7">
    <location>
        <begin position="103"/>
        <end position="126"/>
    </location>
</feature>
<keyword evidence="4 7" id="KW-1133">Transmembrane helix</keyword>
<gene>
    <name evidence="8" type="ORF">GCM10010151_38510</name>
</gene>
<dbReference type="EMBL" id="BAAABM010000034">
    <property type="protein sequence ID" value="GAA0345196.1"/>
    <property type="molecule type" value="Genomic_DNA"/>
</dbReference>
<name>A0ABN0WRU4_9ACTN</name>
<dbReference type="InterPro" id="IPR022369">
    <property type="entry name" value="Integral_membrane_TerC_rswitch"/>
</dbReference>
<comment type="subcellular location">
    <subcellularLocation>
        <location evidence="1">Membrane</location>
        <topology evidence="1">Multi-pass membrane protein</topology>
    </subcellularLocation>
</comment>
<organism evidence="8 9">
    <name type="scientific">Actinoallomurus spadix</name>
    <dbReference type="NCBI Taxonomy" id="79912"/>
    <lineage>
        <taxon>Bacteria</taxon>
        <taxon>Bacillati</taxon>
        <taxon>Actinomycetota</taxon>
        <taxon>Actinomycetes</taxon>
        <taxon>Streptosporangiales</taxon>
        <taxon>Thermomonosporaceae</taxon>
        <taxon>Actinoallomurus</taxon>
    </lineage>
</organism>
<evidence type="ECO:0000256" key="5">
    <source>
        <dbReference type="ARBA" id="ARBA00023136"/>
    </source>
</evidence>
<evidence type="ECO:0000256" key="1">
    <source>
        <dbReference type="ARBA" id="ARBA00004141"/>
    </source>
</evidence>
<feature type="compositionally biased region" description="Gly residues" evidence="6">
    <location>
        <begin position="335"/>
        <end position="344"/>
    </location>
</feature>
<feature type="transmembrane region" description="Helical" evidence="7">
    <location>
        <begin position="224"/>
        <end position="245"/>
    </location>
</feature>
<dbReference type="PANTHER" id="PTHR30238:SF0">
    <property type="entry name" value="THYLAKOID MEMBRANE PROTEIN TERC, CHLOROPLASTIC"/>
    <property type="match status" value="1"/>
</dbReference>
<feature type="transmembrane region" description="Helical" evidence="7">
    <location>
        <begin position="252"/>
        <end position="271"/>
    </location>
</feature>
<evidence type="ECO:0000256" key="7">
    <source>
        <dbReference type="SAM" id="Phobius"/>
    </source>
</evidence>
<dbReference type="RefSeq" id="WP_252804855.1">
    <property type="nucleotide sequence ID" value="NZ_BAAABM010000034.1"/>
</dbReference>
<feature type="region of interest" description="Disordered" evidence="6">
    <location>
        <begin position="311"/>
        <end position="394"/>
    </location>
</feature>
<feature type="transmembrane region" description="Helical" evidence="7">
    <location>
        <begin position="191"/>
        <end position="218"/>
    </location>
</feature>
<protein>
    <submittedName>
        <fullName evidence="8">TerC family protein</fullName>
    </submittedName>
</protein>
<dbReference type="PANTHER" id="PTHR30238">
    <property type="entry name" value="MEMBRANE BOUND PREDICTED REDOX MODULATOR"/>
    <property type="match status" value="1"/>
</dbReference>
<feature type="transmembrane region" description="Helical" evidence="7">
    <location>
        <begin position="132"/>
        <end position="149"/>
    </location>
</feature>
<feature type="transmembrane region" description="Helical" evidence="7">
    <location>
        <begin position="6"/>
        <end position="27"/>
    </location>
</feature>